<proteinExistence type="predicted"/>
<organism evidence="1 2">
    <name type="scientific">Racocetra fulgida</name>
    <dbReference type="NCBI Taxonomy" id="60492"/>
    <lineage>
        <taxon>Eukaryota</taxon>
        <taxon>Fungi</taxon>
        <taxon>Fungi incertae sedis</taxon>
        <taxon>Mucoromycota</taxon>
        <taxon>Glomeromycotina</taxon>
        <taxon>Glomeromycetes</taxon>
        <taxon>Diversisporales</taxon>
        <taxon>Gigasporaceae</taxon>
        <taxon>Racocetra</taxon>
    </lineage>
</organism>
<dbReference type="EMBL" id="CAJVPZ010003774">
    <property type="protein sequence ID" value="CAG8535649.1"/>
    <property type="molecule type" value="Genomic_DNA"/>
</dbReference>
<evidence type="ECO:0000313" key="1">
    <source>
        <dbReference type="EMBL" id="CAG8535649.1"/>
    </source>
</evidence>
<evidence type="ECO:0000313" key="2">
    <source>
        <dbReference type="Proteomes" id="UP000789396"/>
    </source>
</evidence>
<comment type="caution">
    <text evidence="1">The sequence shown here is derived from an EMBL/GenBank/DDBJ whole genome shotgun (WGS) entry which is preliminary data.</text>
</comment>
<sequence>MIYAFCNTYDVSWNTKRDNTNTEKLNSALVIEKGDKATIKINDKCLNINESTYTDDMFTSIMKDFCLEDADLITICGKLETSCSRYHRQGLHEGSSVDNTELPLMLSEINLSDENFTKIGNFETKFLNIDKSKRGHKIDAAIGVRLMKENLIQFLVVESKKPGADPSNDKRKQLQEQYDQLEITVYDIPGSLIGRRHLFRQNIYVPSKMQLKHHTVDYLESLVEIKEILNKLVNEGNNSDNNVQISIRNGTIVRKHRNSSGVMY</sequence>
<reference evidence="1" key="1">
    <citation type="submission" date="2021-06" db="EMBL/GenBank/DDBJ databases">
        <authorList>
            <person name="Kallberg Y."/>
            <person name="Tangrot J."/>
            <person name="Rosling A."/>
        </authorList>
    </citation>
    <scope>NUCLEOTIDE SEQUENCE</scope>
    <source>
        <strain evidence="1">IN212</strain>
    </source>
</reference>
<dbReference type="OrthoDB" id="2430840at2759"/>
<dbReference type="Proteomes" id="UP000789396">
    <property type="component" value="Unassembled WGS sequence"/>
</dbReference>
<name>A0A9N9AK84_9GLOM</name>
<protein>
    <submittedName>
        <fullName evidence="1">19236_t:CDS:1</fullName>
    </submittedName>
</protein>
<dbReference type="AlphaFoldDB" id="A0A9N9AK84"/>
<gene>
    <name evidence="1" type="ORF">RFULGI_LOCUS3992</name>
</gene>
<keyword evidence="2" id="KW-1185">Reference proteome</keyword>
<accession>A0A9N9AK84</accession>